<organism evidence="1 2">
    <name type="scientific">Gelatiniphilus marinus</name>
    <dbReference type="NCBI Taxonomy" id="1759464"/>
    <lineage>
        <taxon>Bacteria</taxon>
        <taxon>Pseudomonadati</taxon>
        <taxon>Bacteroidota</taxon>
        <taxon>Flavobacteriia</taxon>
        <taxon>Flavobacteriales</taxon>
        <taxon>Flavobacteriaceae</taxon>
        <taxon>Gelatiniphilus</taxon>
    </lineage>
</organism>
<name>A0ABW5JRW1_9FLAO</name>
<dbReference type="Proteomes" id="UP001597441">
    <property type="component" value="Unassembled WGS sequence"/>
</dbReference>
<comment type="caution">
    <text evidence="1">The sequence shown here is derived from an EMBL/GenBank/DDBJ whole genome shotgun (WGS) entry which is preliminary data.</text>
</comment>
<evidence type="ECO:0000313" key="2">
    <source>
        <dbReference type="Proteomes" id="UP001597441"/>
    </source>
</evidence>
<dbReference type="InterPro" id="IPR032710">
    <property type="entry name" value="NTF2-like_dom_sf"/>
</dbReference>
<proteinExistence type="predicted"/>
<protein>
    <submittedName>
        <fullName evidence="1">Nuclear transport factor 2 family protein</fullName>
    </submittedName>
</protein>
<dbReference type="Gene3D" id="3.10.450.50">
    <property type="match status" value="1"/>
</dbReference>
<sequence length="50" mass="5603">MATLRYDAKNKATGKAYNAQAAHLWAFNNGKVIAFQQYVDTKKLADAEQK</sequence>
<accession>A0ABW5JRW1</accession>
<dbReference type="RefSeq" id="WP_388016061.1">
    <property type="nucleotide sequence ID" value="NZ_JBHUDT010000002.1"/>
</dbReference>
<keyword evidence="2" id="KW-1185">Reference proteome</keyword>
<dbReference type="EMBL" id="JBHULK010000002">
    <property type="protein sequence ID" value="MFD2534802.1"/>
    <property type="molecule type" value="Genomic_DNA"/>
</dbReference>
<dbReference type="SUPFAM" id="SSF54427">
    <property type="entry name" value="NTF2-like"/>
    <property type="match status" value="1"/>
</dbReference>
<reference evidence="2" key="1">
    <citation type="journal article" date="2019" name="Int. J. Syst. Evol. Microbiol.">
        <title>The Global Catalogue of Microorganisms (GCM) 10K type strain sequencing project: providing services to taxonomists for standard genome sequencing and annotation.</title>
        <authorList>
            <consortium name="The Broad Institute Genomics Platform"/>
            <consortium name="The Broad Institute Genome Sequencing Center for Infectious Disease"/>
            <person name="Wu L."/>
            <person name="Ma J."/>
        </authorList>
    </citation>
    <scope>NUCLEOTIDE SEQUENCE [LARGE SCALE GENOMIC DNA]</scope>
    <source>
        <strain evidence="2">KCTC 42903</strain>
    </source>
</reference>
<gene>
    <name evidence="1" type="ORF">ACFSQS_06760</name>
</gene>
<evidence type="ECO:0000313" key="1">
    <source>
        <dbReference type="EMBL" id="MFD2534802.1"/>
    </source>
</evidence>